<dbReference type="EMBL" id="JAHZST010000014">
    <property type="protein sequence ID" value="MBW8185501.1"/>
    <property type="molecule type" value="Genomic_DNA"/>
</dbReference>
<name>A0ABS7E739_9GAMM</name>
<protein>
    <submittedName>
        <fullName evidence="1">AbrB family transcriptional regulator</fullName>
    </submittedName>
</protein>
<evidence type="ECO:0000313" key="1">
    <source>
        <dbReference type="EMBL" id="MBW8185501.1"/>
    </source>
</evidence>
<dbReference type="RefSeq" id="WP_220110919.1">
    <property type="nucleotide sequence ID" value="NZ_JAHZST010000014.1"/>
</dbReference>
<dbReference type="SUPFAM" id="SSF89447">
    <property type="entry name" value="AbrB/MazE/MraZ-like"/>
    <property type="match status" value="1"/>
</dbReference>
<keyword evidence="2" id="KW-1185">Reference proteome</keyword>
<dbReference type="InterPro" id="IPR037914">
    <property type="entry name" value="SpoVT-AbrB_sf"/>
</dbReference>
<organism evidence="1 2">
    <name type="scientific">Shewanella nanhaiensis</name>
    <dbReference type="NCBI Taxonomy" id="2864872"/>
    <lineage>
        <taxon>Bacteria</taxon>
        <taxon>Pseudomonadati</taxon>
        <taxon>Pseudomonadota</taxon>
        <taxon>Gammaproteobacteria</taxon>
        <taxon>Alteromonadales</taxon>
        <taxon>Shewanellaceae</taxon>
        <taxon>Shewanella</taxon>
    </lineage>
</organism>
<evidence type="ECO:0000313" key="2">
    <source>
        <dbReference type="Proteomes" id="UP001195963"/>
    </source>
</evidence>
<accession>A0ABS7E739</accession>
<proteinExistence type="predicted"/>
<gene>
    <name evidence="1" type="ORF">K0625_17765</name>
</gene>
<reference evidence="1 2" key="1">
    <citation type="submission" date="2021-07" db="EMBL/GenBank/DDBJ databases">
        <title>Shewanella sp. nov, isolated from SCS.</title>
        <authorList>
            <person name="Cao W.R."/>
        </authorList>
    </citation>
    <scope>NUCLEOTIDE SEQUENCE [LARGE SCALE GENOMIC DNA]</scope>
    <source>
        <strain evidence="1 2">NR704-98</strain>
    </source>
</reference>
<sequence>MKVNAKRQITLPVEQCKIAQIVAGDNVACFVDRLGVISIVKQTKGSAKGILANSKVLCSMNENTSRQSAIS</sequence>
<comment type="caution">
    <text evidence="1">The sequence shown here is derived from an EMBL/GenBank/DDBJ whole genome shotgun (WGS) entry which is preliminary data.</text>
</comment>
<dbReference type="Proteomes" id="UP001195963">
    <property type="component" value="Unassembled WGS sequence"/>
</dbReference>